<keyword evidence="4 12" id="KW-0645">Protease</keyword>
<dbReference type="InterPro" id="IPR001461">
    <property type="entry name" value="Aspartic_peptidase_A1"/>
</dbReference>
<dbReference type="GO" id="GO:0006508">
    <property type="term" value="P:proteolysis"/>
    <property type="evidence" value="ECO:0007669"/>
    <property type="project" value="UniProtKB-KW"/>
</dbReference>
<dbReference type="FunFam" id="2.40.70.10:FF:000012">
    <property type="entry name" value="Aspartyl protease family protein 1"/>
    <property type="match status" value="1"/>
</dbReference>
<keyword evidence="8" id="KW-0472">Membrane</keyword>
<dbReference type="PRINTS" id="PR00792">
    <property type="entry name" value="PEPSIN"/>
</dbReference>
<dbReference type="InterPro" id="IPR021109">
    <property type="entry name" value="Peptidase_aspartic_dom_sf"/>
</dbReference>
<feature type="domain" description="Peptidase A1" evidence="15">
    <location>
        <begin position="101"/>
        <end position="441"/>
    </location>
</feature>
<feature type="compositionally biased region" description="Low complexity" evidence="13">
    <location>
        <begin position="486"/>
        <end position="499"/>
    </location>
</feature>
<dbReference type="FunFam" id="2.40.70.10:FF:000014">
    <property type="entry name" value="Aspartyl protease family protein 1"/>
    <property type="match status" value="1"/>
</dbReference>
<keyword evidence="7 12" id="KW-0378">Hydrolase</keyword>
<evidence type="ECO:0000313" key="17">
    <source>
        <dbReference type="Proteomes" id="UP001327560"/>
    </source>
</evidence>
<comment type="similarity">
    <text evidence="2 12">Belongs to the peptidase A1 family.</text>
</comment>
<evidence type="ECO:0000256" key="2">
    <source>
        <dbReference type="ARBA" id="ARBA00007447"/>
    </source>
</evidence>
<evidence type="ECO:0000256" key="14">
    <source>
        <dbReference type="SAM" id="SignalP"/>
    </source>
</evidence>
<keyword evidence="9" id="KW-0325">Glycoprotein</keyword>
<dbReference type="Pfam" id="PF14543">
    <property type="entry name" value="TAXi_N"/>
    <property type="match status" value="1"/>
</dbReference>
<keyword evidence="10" id="KW-0449">Lipoprotein</keyword>
<dbReference type="Gene3D" id="2.40.70.10">
    <property type="entry name" value="Acid Proteases"/>
    <property type="match status" value="2"/>
</dbReference>
<dbReference type="PANTHER" id="PTHR13683:SF232">
    <property type="entry name" value="OS09G0542100 PROTEIN"/>
    <property type="match status" value="1"/>
</dbReference>
<proteinExistence type="inferred from homology"/>
<evidence type="ECO:0000256" key="7">
    <source>
        <dbReference type="ARBA" id="ARBA00022801"/>
    </source>
</evidence>
<name>A0AAQ3QLE9_9LILI</name>
<dbReference type="EMBL" id="CP136896">
    <property type="protein sequence ID" value="WOL13411.1"/>
    <property type="molecule type" value="Genomic_DNA"/>
</dbReference>
<evidence type="ECO:0000313" key="16">
    <source>
        <dbReference type="EMBL" id="WOL13411.1"/>
    </source>
</evidence>
<evidence type="ECO:0000256" key="8">
    <source>
        <dbReference type="ARBA" id="ARBA00023136"/>
    </source>
</evidence>
<dbReference type="InterPro" id="IPR001969">
    <property type="entry name" value="Aspartic_peptidase_AS"/>
</dbReference>
<feature type="chain" id="PRO_5043037211" evidence="14">
    <location>
        <begin position="22"/>
        <end position="516"/>
    </location>
</feature>
<evidence type="ECO:0000256" key="12">
    <source>
        <dbReference type="RuleBase" id="RU000454"/>
    </source>
</evidence>
<feature type="active site" evidence="11">
    <location>
        <position position="320"/>
    </location>
</feature>
<evidence type="ECO:0000256" key="4">
    <source>
        <dbReference type="ARBA" id="ARBA00022670"/>
    </source>
</evidence>
<protein>
    <submittedName>
        <fullName evidence="16">Aspartyl protease family protein 1-like isoform X1</fullName>
    </submittedName>
</protein>
<evidence type="ECO:0000256" key="10">
    <source>
        <dbReference type="ARBA" id="ARBA00023288"/>
    </source>
</evidence>
<dbReference type="InterPro" id="IPR032799">
    <property type="entry name" value="TAXi_C"/>
</dbReference>
<dbReference type="InterPro" id="IPR032861">
    <property type="entry name" value="TAXi_N"/>
</dbReference>
<evidence type="ECO:0000256" key="1">
    <source>
        <dbReference type="ARBA" id="ARBA00004193"/>
    </source>
</evidence>
<keyword evidence="17" id="KW-1185">Reference proteome</keyword>
<evidence type="ECO:0000256" key="5">
    <source>
        <dbReference type="ARBA" id="ARBA00022729"/>
    </source>
</evidence>
<dbReference type="PANTHER" id="PTHR13683">
    <property type="entry name" value="ASPARTYL PROTEASES"/>
    <property type="match status" value="1"/>
</dbReference>
<feature type="active site" evidence="11">
    <location>
        <position position="119"/>
    </location>
</feature>
<dbReference type="Pfam" id="PF14541">
    <property type="entry name" value="TAXi_C"/>
    <property type="match status" value="1"/>
</dbReference>
<feature type="signal peptide" evidence="14">
    <location>
        <begin position="1"/>
        <end position="21"/>
    </location>
</feature>
<accession>A0AAQ3QLE9</accession>
<evidence type="ECO:0000256" key="9">
    <source>
        <dbReference type="ARBA" id="ARBA00023180"/>
    </source>
</evidence>
<dbReference type="PROSITE" id="PS51767">
    <property type="entry name" value="PEPTIDASE_A1"/>
    <property type="match status" value="1"/>
</dbReference>
<dbReference type="GO" id="GO:0004190">
    <property type="term" value="F:aspartic-type endopeptidase activity"/>
    <property type="evidence" value="ECO:0007669"/>
    <property type="project" value="UniProtKB-KW"/>
</dbReference>
<dbReference type="GO" id="GO:0005886">
    <property type="term" value="C:plasma membrane"/>
    <property type="evidence" value="ECO:0007669"/>
    <property type="project" value="UniProtKB-SubCell"/>
</dbReference>
<dbReference type="InterPro" id="IPR033121">
    <property type="entry name" value="PEPTIDASE_A1"/>
</dbReference>
<sequence>MGRPLLALLLLLAALLAPAAAAPGVGFEFHHRFSDRVREWAEARTVPGNWWPEKGTAEYYTALAHHDRALRGRSLAGGNATELAFADGNATVRISALGFLHYAIVALGTPNVTFLVALDTGSDLFWVPCDCQQCSSITLGDIEFDTYSPSNSSTSQKVLCSNNLCSHQSSCASETSSCPYSVEYLSANTSSSGVLVEDILYLTTEDENPQVVEAPIVFGCGVKQTGGFLSGAAPNGLFGLGMENISVPSILASKGFTSNSFSMCFSGDGFGRINFGDTGSSDQQETAFIVDKRNPTYKINITGIKVGANSTDMVFDAIVDSGTSFTLLADPMYTFITKSFNVQVQEKRVIVAPNFTFEYCYELKPTQTSPNFIPDINLTTKGGSVFPVNHPLIIVKTETSDFYCLALLKIDDGANINIIGQNFLTGLRVVFDRDRLALGWKEFDCYAVDNSSALSVRNPSSLPTAPAPSGYNQEMANAGRNSAGVPLSSPPSSGSSLSKTTSTLSLAFLTLCLAIF</sequence>
<evidence type="ECO:0000256" key="6">
    <source>
        <dbReference type="ARBA" id="ARBA00022750"/>
    </source>
</evidence>
<evidence type="ECO:0000256" key="13">
    <source>
        <dbReference type="SAM" id="MobiDB-lite"/>
    </source>
</evidence>
<organism evidence="16 17">
    <name type="scientific">Canna indica</name>
    <name type="common">Indian-shot</name>
    <dbReference type="NCBI Taxonomy" id="4628"/>
    <lineage>
        <taxon>Eukaryota</taxon>
        <taxon>Viridiplantae</taxon>
        <taxon>Streptophyta</taxon>
        <taxon>Embryophyta</taxon>
        <taxon>Tracheophyta</taxon>
        <taxon>Spermatophyta</taxon>
        <taxon>Magnoliopsida</taxon>
        <taxon>Liliopsida</taxon>
        <taxon>Zingiberales</taxon>
        <taxon>Cannaceae</taxon>
        <taxon>Canna</taxon>
    </lineage>
</organism>
<keyword evidence="3" id="KW-1003">Cell membrane</keyword>
<dbReference type="AlphaFoldDB" id="A0AAQ3QLE9"/>
<reference evidence="16 17" key="1">
    <citation type="submission" date="2023-10" db="EMBL/GenBank/DDBJ databases">
        <title>Chromosome-scale genome assembly provides insights into flower coloration mechanisms of Canna indica.</title>
        <authorList>
            <person name="Li C."/>
        </authorList>
    </citation>
    <scope>NUCLEOTIDE SEQUENCE [LARGE SCALE GENOMIC DNA]</scope>
    <source>
        <tissue evidence="16">Flower</tissue>
    </source>
</reference>
<evidence type="ECO:0000256" key="3">
    <source>
        <dbReference type="ARBA" id="ARBA00022475"/>
    </source>
</evidence>
<gene>
    <name evidence="16" type="ORF">Cni_G22181</name>
</gene>
<evidence type="ECO:0000259" key="15">
    <source>
        <dbReference type="PROSITE" id="PS51767"/>
    </source>
</evidence>
<keyword evidence="5 14" id="KW-0732">Signal</keyword>
<dbReference type="Proteomes" id="UP001327560">
    <property type="component" value="Chromosome 7"/>
</dbReference>
<comment type="subcellular location">
    <subcellularLocation>
        <location evidence="1">Cell membrane</location>
        <topology evidence="1">Lipid-anchor</topology>
    </subcellularLocation>
</comment>
<feature type="region of interest" description="Disordered" evidence="13">
    <location>
        <begin position="480"/>
        <end position="499"/>
    </location>
</feature>
<dbReference type="PROSITE" id="PS00141">
    <property type="entry name" value="ASP_PROTEASE"/>
    <property type="match status" value="2"/>
</dbReference>
<evidence type="ECO:0000256" key="11">
    <source>
        <dbReference type="PIRSR" id="PIRSR601461-1"/>
    </source>
</evidence>
<dbReference type="SUPFAM" id="SSF50630">
    <property type="entry name" value="Acid proteases"/>
    <property type="match status" value="1"/>
</dbReference>
<keyword evidence="6 12" id="KW-0064">Aspartyl protease</keyword>